<comment type="caution">
    <text evidence="6">The sequence shown here is derived from an EMBL/GenBank/DDBJ whole genome shotgun (WGS) entry which is preliminary data.</text>
</comment>
<dbReference type="SMART" id="SM00866">
    <property type="entry name" value="UTRA"/>
    <property type="match status" value="1"/>
</dbReference>
<feature type="compositionally biased region" description="Basic and acidic residues" evidence="4">
    <location>
        <begin position="15"/>
        <end position="24"/>
    </location>
</feature>
<keyword evidence="3" id="KW-0804">Transcription</keyword>
<dbReference type="Gene3D" id="3.40.1410.10">
    <property type="entry name" value="Chorismate lyase-like"/>
    <property type="match status" value="1"/>
</dbReference>
<dbReference type="SUPFAM" id="SSF64288">
    <property type="entry name" value="Chorismate lyase-like"/>
    <property type="match status" value="1"/>
</dbReference>
<dbReference type="CDD" id="cd07377">
    <property type="entry name" value="WHTH_GntR"/>
    <property type="match status" value="1"/>
</dbReference>
<dbReference type="Pfam" id="PF07702">
    <property type="entry name" value="UTRA"/>
    <property type="match status" value="1"/>
</dbReference>
<dbReference type="GO" id="GO:0003700">
    <property type="term" value="F:DNA-binding transcription factor activity"/>
    <property type="evidence" value="ECO:0007669"/>
    <property type="project" value="InterPro"/>
</dbReference>
<dbReference type="InterPro" id="IPR000524">
    <property type="entry name" value="Tscrpt_reg_HTH_GntR"/>
</dbReference>
<reference evidence="6 7" key="2">
    <citation type="submission" date="2019-08" db="EMBL/GenBank/DDBJ databases">
        <title>Jejuicoccus antrihumi gen. nov., sp. nov., a new member of the family Dermacoccaceae isolated from a cave.</title>
        <authorList>
            <person name="Schumann P."/>
            <person name="Kim I.S."/>
        </authorList>
    </citation>
    <scope>NUCLEOTIDE SEQUENCE [LARGE SCALE GENOMIC DNA]</scope>
    <source>
        <strain evidence="6 7">C5-26</strain>
    </source>
</reference>
<evidence type="ECO:0000256" key="2">
    <source>
        <dbReference type="ARBA" id="ARBA00023125"/>
    </source>
</evidence>
<keyword evidence="2" id="KW-0238">DNA-binding</keyword>
<gene>
    <name evidence="6" type="ORF">FGL98_15460</name>
</gene>
<dbReference type="OrthoDB" id="7363114at2"/>
<keyword evidence="7" id="KW-1185">Reference proteome</keyword>
<dbReference type="PRINTS" id="PR00035">
    <property type="entry name" value="HTHGNTR"/>
</dbReference>
<dbReference type="SUPFAM" id="SSF46785">
    <property type="entry name" value="Winged helix' DNA-binding domain"/>
    <property type="match status" value="1"/>
</dbReference>
<sequence length="282" mass="31894">MSPHSPTGSNGSKTDGMREPRAGESRYRVLTQLLRERIFRGEFENRALPTEISLAGDYGLSRQTVRRAYQELVSEGLVYRIRGSGTYVRPRETRYNRSFGSVDDLLQLQLDTTFELTEPMHRVTDAEIASRLRQDFAELWALIFRRRHQDKAFCLTRVYLPLRIGAALAEVPELNDPALVTGITVISLIQSHGFDIAEAEQVITATAAGVDESRLLSVPTASPLLHVERNYLDRQGRALELAVSDFLPDEYQHRTQLGRQLAPMDFTSDHAWRKDSGSPSQH</sequence>
<dbReference type="AlphaFoldDB" id="A0A563DY96"/>
<dbReference type="RefSeq" id="WP_146318046.1">
    <property type="nucleotide sequence ID" value="NZ_VCQV01000023.1"/>
</dbReference>
<dbReference type="GO" id="GO:0003677">
    <property type="term" value="F:DNA binding"/>
    <property type="evidence" value="ECO:0007669"/>
    <property type="project" value="UniProtKB-KW"/>
</dbReference>
<dbReference type="SMART" id="SM00345">
    <property type="entry name" value="HTH_GNTR"/>
    <property type="match status" value="1"/>
</dbReference>
<organism evidence="6 7">
    <name type="scientific">Leekyejoonella antrihumi</name>
    <dbReference type="NCBI Taxonomy" id="1660198"/>
    <lineage>
        <taxon>Bacteria</taxon>
        <taxon>Bacillati</taxon>
        <taxon>Actinomycetota</taxon>
        <taxon>Actinomycetes</taxon>
        <taxon>Micrococcales</taxon>
        <taxon>Dermacoccaceae</taxon>
        <taxon>Leekyejoonella</taxon>
    </lineage>
</organism>
<dbReference type="InterPro" id="IPR011663">
    <property type="entry name" value="UTRA"/>
</dbReference>
<dbReference type="Pfam" id="PF00392">
    <property type="entry name" value="GntR"/>
    <property type="match status" value="1"/>
</dbReference>
<dbReference type="PROSITE" id="PS50949">
    <property type="entry name" value="HTH_GNTR"/>
    <property type="match status" value="1"/>
</dbReference>
<evidence type="ECO:0000256" key="3">
    <source>
        <dbReference type="ARBA" id="ARBA00023163"/>
    </source>
</evidence>
<dbReference type="PANTHER" id="PTHR44846">
    <property type="entry name" value="MANNOSYL-D-GLYCERATE TRANSPORT/METABOLISM SYSTEM REPRESSOR MNGR-RELATED"/>
    <property type="match status" value="1"/>
</dbReference>
<accession>A0A563DY96</accession>
<name>A0A563DY96_9MICO</name>
<evidence type="ECO:0000256" key="1">
    <source>
        <dbReference type="ARBA" id="ARBA00023015"/>
    </source>
</evidence>
<dbReference type="InterPro" id="IPR036388">
    <property type="entry name" value="WH-like_DNA-bd_sf"/>
</dbReference>
<proteinExistence type="predicted"/>
<evidence type="ECO:0000256" key="4">
    <source>
        <dbReference type="SAM" id="MobiDB-lite"/>
    </source>
</evidence>
<dbReference type="GO" id="GO:0045892">
    <property type="term" value="P:negative regulation of DNA-templated transcription"/>
    <property type="evidence" value="ECO:0007669"/>
    <property type="project" value="TreeGrafter"/>
</dbReference>
<dbReference type="Proteomes" id="UP000320244">
    <property type="component" value="Unassembled WGS sequence"/>
</dbReference>
<keyword evidence="1" id="KW-0805">Transcription regulation</keyword>
<dbReference type="InterPro" id="IPR050679">
    <property type="entry name" value="Bact_HTH_transcr_reg"/>
</dbReference>
<feature type="domain" description="HTH gntR-type" evidence="5">
    <location>
        <begin position="24"/>
        <end position="91"/>
    </location>
</feature>
<dbReference type="PANTHER" id="PTHR44846:SF1">
    <property type="entry name" value="MANNOSYL-D-GLYCERATE TRANSPORT_METABOLISM SYSTEM REPRESSOR MNGR-RELATED"/>
    <property type="match status" value="1"/>
</dbReference>
<reference evidence="6 7" key="1">
    <citation type="submission" date="2019-05" db="EMBL/GenBank/DDBJ databases">
        <authorList>
            <person name="Lee S.D."/>
        </authorList>
    </citation>
    <scope>NUCLEOTIDE SEQUENCE [LARGE SCALE GENOMIC DNA]</scope>
    <source>
        <strain evidence="6 7">C5-26</strain>
    </source>
</reference>
<dbReference type="Gene3D" id="1.10.10.10">
    <property type="entry name" value="Winged helix-like DNA-binding domain superfamily/Winged helix DNA-binding domain"/>
    <property type="match status" value="1"/>
</dbReference>
<evidence type="ECO:0000313" key="6">
    <source>
        <dbReference type="EMBL" id="TWP34942.1"/>
    </source>
</evidence>
<dbReference type="InterPro" id="IPR028978">
    <property type="entry name" value="Chorismate_lyase_/UTRA_dom_sf"/>
</dbReference>
<protein>
    <submittedName>
        <fullName evidence="6">GntR family transcriptional regulator</fullName>
    </submittedName>
</protein>
<feature type="compositionally biased region" description="Polar residues" evidence="4">
    <location>
        <begin position="1"/>
        <end position="13"/>
    </location>
</feature>
<dbReference type="EMBL" id="VCQV01000023">
    <property type="protein sequence ID" value="TWP34942.1"/>
    <property type="molecule type" value="Genomic_DNA"/>
</dbReference>
<evidence type="ECO:0000259" key="5">
    <source>
        <dbReference type="PROSITE" id="PS50949"/>
    </source>
</evidence>
<feature type="region of interest" description="Disordered" evidence="4">
    <location>
        <begin position="1"/>
        <end position="24"/>
    </location>
</feature>
<dbReference type="InterPro" id="IPR036390">
    <property type="entry name" value="WH_DNA-bd_sf"/>
</dbReference>
<evidence type="ECO:0000313" key="7">
    <source>
        <dbReference type="Proteomes" id="UP000320244"/>
    </source>
</evidence>